<dbReference type="PROSITE" id="PS00571">
    <property type="entry name" value="AMIDASES"/>
    <property type="match status" value="1"/>
</dbReference>
<dbReference type="Gene3D" id="3.90.1300.10">
    <property type="entry name" value="Amidase signature (AS) domain"/>
    <property type="match status" value="1"/>
</dbReference>
<dbReference type="GO" id="GO:0005524">
    <property type="term" value="F:ATP binding"/>
    <property type="evidence" value="ECO:0007669"/>
    <property type="project" value="UniProtKB-KW"/>
</dbReference>
<reference evidence="2" key="1">
    <citation type="journal article" date="2014" name="Front. Microbiol.">
        <title>High frequency of phylogenetically diverse reductive dehalogenase-homologous genes in deep subseafloor sedimentary metagenomes.</title>
        <authorList>
            <person name="Kawai M."/>
            <person name="Futagami T."/>
            <person name="Toyoda A."/>
            <person name="Takaki Y."/>
            <person name="Nishi S."/>
            <person name="Hori S."/>
            <person name="Arai W."/>
            <person name="Tsubouchi T."/>
            <person name="Morono Y."/>
            <person name="Uchiyama I."/>
            <person name="Ito T."/>
            <person name="Fujiyama A."/>
            <person name="Inagaki F."/>
            <person name="Takami H."/>
        </authorList>
    </citation>
    <scope>NUCLEOTIDE SEQUENCE</scope>
    <source>
        <strain evidence="2">Expedition CK06-06</strain>
    </source>
</reference>
<dbReference type="GO" id="GO:0016884">
    <property type="term" value="F:carbon-nitrogen ligase activity, with glutamine as amido-N-donor"/>
    <property type="evidence" value="ECO:0007669"/>
    <property type="project" value="InterPro"/>
</dbReference>
<feature type="domain" description="Amidase" evidence="1">
    <location>
        <begin position="101"/>
        <end position="277"/>
    </location>
</feature>
<dbReference type="InterPro" id="IPR000120">
    <property type="entry name" value="Amidase"/>
</dbReference>
<dbReference type="SUPFAM" id="SSF89095">
    <property type="entry name" value="GatB/YqeY motif"/>
    <property type="match status" value="1"/>
</dbReference>
<dbReference type="SUPFAM" id="SSF75304">
    <property type="entry name" value="Amidase signature (AS) enzymes"/>
    <property type="match status" value="1"/>
</dbReference>
<organism evidence="2">
    <name type="scientific">marine sediment metagenome</name>
    <dbReference type="NCBI Taxonomy" id="412755"/>
    <lineage>
        <taxon>unclassified sequences</taxon>
        <taxon>metagenomes</taxon>
        <taxon>ecological metagenomes</taxon>
    </lineage>
</organism>
<dbReference type="InterPro" id="IPR003789">
    <property type="entry name" value="Asn/Gln_tRNA_amidoTrase-B-like"/>
</dbReference>
<comment type="caution">
    <text evidence="2">The sequence shown here is derived from an EMBL/GenBank/DDBJ whole genome shotgun (WGS) entry which is preliminary data.</text>
</comment>
<protein>
    <recommendedName>
        <fullName evidence="1">Amidase domain-containing protein</fullName>
    </recommendedName>
</protein>
<dbReference type="EMBL" id="BART01019378">
    <property type="protein sequence ID" value="GAG85419.1"/>
    <property type="molecule type" value="Genomic_DNA"/>
</dbReference>
<dbReference type="GO" id="GO:0006412">
    <property type="term" value="P:translation"/>
    <property type="evidence" value="ECO:0007669"/>
    <property type="project" value="UniProtKB-KW"/>
</dbReference>
<evidence type="ECO:0000259" key="1">
    <source>
        <dbReference type="Pfam" id="PF01425"/>
    </source>
</evidence>
<dbReference type="InterPro" id="IPR036928">
    <property type="entry name" value="AS_sf"/>
</dbReference>
<dbReference type="AlphaFoldDB" id="X1ARH6"/>
<proteinExistence type="predicted"/>
<accession>X1ARH6</accession>
<dbReference type="PANTHER" id="PTHR11895">
    <property type="entry name" value="TRANSAMIDASE"/>
    <property type="match status" value="1"/>
</dbReference>
<dbReference type="InterPro" id="IPR023631">
    <property type="entry name" value="Amidase_dom"/>
</dbReference>
<feature type="non-terminal residue" evidence="2">
    <location>
        <position position="288"/>
    </location>
</feature>
<gene>
    <name evidence="2" type="ORF">S01H4_36282</name>
</gene>
<name>X1ARH6_9ZZZZ</name>
<dbReference type="Pfam" id="PF01425">
    <property type="entry name" value="Amidase"/>
    <property type="match status" value="1"/>
</dbReference>
<sequence length="288" mass="31456">MSEEQCWSIMKKPELAEYFEKVAAAKGDPQETANWLINEEVSLEIDPQHLAEFTLLRKEGRLPGPLAKQVLLLVAERKESPTEIIKKAAEGLEKREFSSAELTKYYLDRIEKFNKTLNCYLTVTKDKALKAAKESDQRRAKGESRGILDGLPYGLKDVFCTKGIKTTAASKILADFIPPFSATVYQQLEDKGAVLLGKLNTDQFTMGSSTETSFFGPTKNPWDQERVPGGSSGGSGAAVAADLALFSLGTDTGGSIRQPASFCSIVGLKVSYGLISKIFFSPLIDPIS</sequence>
<evidence type="ECO:0000313" key="2">
    <source>
        <dbReference type="EMBL" id="GAG85419.1"/>
    </source>
</evidence>
<dbReference type="PANTHER" id="PTHR11895:SF151">
    <property type="entry name" value="GLUTAMYL-TRNA(GLN) AMIDOTRANSFERASE SUBUNIT A"/>
    <property type="match status" value="1"/>
</dbReference>
<dbReference type="InterPro" id="IPR020556">
    <property type="entry name" value="Amidase_CS"/>
</dbReference>